<dbReference type="InterPro" id="IPR050708">
    <property type="entry name" value="T6SS_VgrG/RHS"/>
</dbReference>
<name>A0A3A4P4B8_ABYX5</name>
<dbReference type="Pfam" id="PF05593">
    <property type="entry name" value="RHS_repeat"/>
    <property type="match status" value="1"/>
</dbReference>
<comment type="caution">
    <text evidence="1">The sequence shown here is derived from an EMBL/GenBank/DDBJ whole genome shotgun (WGS) entry which is preliminary data.</text>
</comment>
<dbReference type="AlphaFoldDB" id="A0A3A4P4B8"/>
<dbReference type="NCBIfam" id="TIGR01643">
    <property type="entry name" value="YD_repeat_2x"/>
    <property type="match status" value="1"/>
</dbReference>
<evidence type="ECO:0000313" key="1">
    <source>
        <dbReference type="EMBL" id="RJP25999.1"/>
    </source>
</evidence>
<dbReference type="PANTHER" id="PTHR32305">
    <property type="match status" value="1"/>
</dbReference>
<dbReference type="PANTHER" id="PTHR32305:SF15">
    <property type="entry name" value="PROTEIN RHSA-RELATED"/>
    <property type="match status" value="1"/>
</dbReference>
<reference evidence="1 2" key="1">
    <citation type="journal article" date="2017" name="ISME J.">
        <title>Energy and carbon metabolisms in a deep terrestrial subsurface fluid microbial community.</title>
        <authorList>
            <person name="Momper L."/>
            <person name="Jungbluth S.P."/>
            <person name="Lee M.D."/>
            <person name="Amend J.P."/>
        </authorList>
    </citation>
    <scope>NUCLEOTIDE SEQUENCE [LARGE SCALE GENOMIC DNA]</scope>
    <source>
        <strain evidence="1">SURF_5</strain>
    </source>
</reference>
<protein>
    <recommendedName>
        <fullName evidence="3">RHS repeat protein</fullName>
    </recommendedName>
</protein>
<dbReference type="Gene3D" id="2.180.10.10">
    <property type="entry name" value="RHS repeat-associated core"/>
    <property type="match status" value="1"/>
</dbReference>
<evidence type="ECO:0008006" key="3">
    <source>
        <dbReference type="Google" id="ProtNLM"/>
    </source>
</evidence>
<dbReference type="InterPro" id="IPR031325">
    <property type="entry name" value="RHS_repeat"/>
</dbReference>
<feature type="non-terminal residue" evidence="1">
    <location>
        <position position="1"/>
    </location>
</feature>
<gene>
    <name evidence="1" type="ORF">C4520_01305</name>
</gene>
<organism evidence="1 2">
    <name type="scientific">Abyssobacteria bacterium (strain SURF_5)</name>
    <dbReference type="NCBI Taxonomy" id="2093360"/>
    <lineage>
        <taxon>Bacteria</taxon>
        <taxon>Pseudomonadati</taxon>
        <taxon>Candidatus Hydrogenedentota</taxon>
        <taxon>Candidatus Abyssobacteria</taxon>
    </lineage>
</organism>
<dbReference type="Proteomes" id="UP000265882">
    <property type="component" value="Unassembled WGS sequence"/>
</dbReference>
<accession>A0A3A4P4B8</accession>
<sequence length="203" mass="22784">PIAEFAYDLNGNLTSRTTAAGTTAMEYDYENRLVRITYPSNSGTTEFVYDALGRRLKTTEKDGLGQITGEMHYAYDGLDLIAELDASDSLIAGFTHGPEIDDPLIARYDGADYLYLKNHQGSVTELITFNGAIAKSYRYDAFGNIKQETTRRAWLHLHLARAPCPLRPLLLPRPLVLARPGPLHHHRPHRLSRGREFVCVRGK</sequence>
<proteinExistence type="predicted"/>
<dbReference type="InterPro" id="IPR006530">
    <property type="entry name" value="YD"/>
</dbReference>
<dbReference type="EMBL" id="QZKU01000014">
    <property type="protein sequence ID" value="RJP25999.1"/>
    <property type="molecule type" value="Genomic_DNA"/>
</dbReference>
<evidence type="ECO:0000313" key="2">
    <source>
        <dbReference type="Proteomes" id="UP000265882"/>
    </source>
</evidence>